<evidence type="ECO:0000256" key="1">
    <source>
        <dbReference type="ARBA" id="ARBA00004571"/>
    </source>
</evidence>
<keyword evidence="9 10" id="KW-0998">Cell outer membrane</keyword>
<dbReference type="Gene3D" id="2.170.130.10">
    <property type="entry name" value="TonB-dependent receptor, plug domain"/>
    <property type="match status" value="1"/>
</dbReference>
<keyword evidence="3 10" id="KW-1134">Transmembrane beta strand</keyword>
<dbReference type="Gene3D" id="2.40.170.20">
    <property type="entry name" value="TonB-dependent receptor, beta-barrel domain"/>
    <property type="match status" value="1"/>
</dbReference>
<evidence type="ECO:0000256" key="4">
    <source>
        <dbReference type="ARBA" id="ARBA00022692"/>
    </source>
</evidence>
<accession>A0A4Q1CG37</accession>
<organism evidence="15 16">
    <name type="scientific">Lacibacter luteus</name>
    <dbReference type="NCBI Taxonomy" id="2508719"/>
    <lineage>
        <taxon>Bacteria</taxon>
        <taxon>Pseudomonadati</taxon>
        <taxon>Bacteroidota</taxon>
        <taxon>Chitinophagia</taxon>
        <taxon>Chitinophagales</taxon>
        <taxon>Chitinophagaceae</taxon>
        <taxon>Lacibacter</taxon>
    </lineage>
</organism>
<dbReference type="InterPro" id="IPR000531">
    <property type="entry name" value="Beta-barrel_TonB"/>
</dbReference>
<evidence type="ECO:0000256" key="5">
    <source>
        <dbReference type="ARBA" id="ARBA00022729"/>
    </source>
</evidence>
<keyword evidence="4 10" id="KW-0812">Transmembrane</keyword>
<comment type="subcellular location">
    <subcellularLocation>
        <location evidence="1 10">Cell outer membrane</location>
        <topology evidence="1 10">Multi-pass membrane protein</topology>
    </subcellularLocation>
</comment>
<dbReference type="InterPro" id="IPR012910">
    <property type="entry name" value="Plug_dom"/>
</dbReference>
<dbReference type="OrthoDB" id="9758472at2"/>
<feature type="chain" id="PRO_5020900053" evidence="12">
    <location>
        <begin position="23"/>
        <end position="642"/>
    </location>
</feature>
<name>A0A4Q1CG37_9BACT</name>
<evidence type="ECO:0000256" key="12">
    <source>
        <dbReference type="SAM" id="SignalP"/>
    </source>
</evidence>
<keyword evidence="2 10" id="KW-0813">Transport</keyword>
<evidence type="ECO:0000259" key="14">
    <source>
        <dbReference type="Pfam" id="PF07715"/>
    </source>
</evidence>
<evidence type="ECO:0000256" key="9">
    <source>
        <dbReference type="ARBA" id="ARBA00023237"/>
    </source>
</evidence>
<dbReference type="GO" id="GO:0044718">
    <property type="term" value="P:siderophore transmembrane transport"/>
    <property type="evidence" value="ECO:0007669"/>
    <property type="project" value="TreeGrafter"/>
</dbReference>
<dbReference type="PANTHER" id="PTHR30069">
    <property type="entry name" value="TONB-DEPENDENT OUTER MEMBRANE RECEPTOR"/>
    <property type="match status" value="1"/>
</dbReference>
<evidence type="ECO:0000256" key="6">
    <source>
        <dbReference type="ARBA" id="ARBA00023077"/>
    </source>
</evidence>
<evidence type="ECO:0000256" key="8">
    <source>
        <dbReference type="ARBA" id="ARBA00023170"/>
    </source>
</evidence>
<feature type="domain" description="TonB-dependent receptor-like beta-barrel" evidence="13">
    <location>
        <begin position="177"/>
        <end position="616"/>
    </location>
</feature>
<evidence type="ECO:0000313" key="16">
    <source>
        <dbReference type="Proteomes" id="UP000290204"/>
    </source>
</evidence>
<keyword evidence="6 11" id="KW-0798">TonB box</keyword>
<reference evidence="15 16" key="1">
    <citation type="submission" date="2019-01" db="EMBL/GenBank/DDBJ databases">
        <title>Lacibacter sp. strain TTM-7.</title>
        <authorList>
            <person name="Chen W.-M."/>
        </authorList>
    </citation>
    <scope>NUCLEOTIDE SEQUENCE [LARGE SCALE GENOMIC DNA]</scope>
    <source>
        <strain evidence="15 16">TTM-7</strain>
    </source>
</reference>
<keyword evidence="5 12" id="KW-0732">Signal</keyword>
<dbReference type="Pfam" id="PF07715">
    <property type="entry name" value="Plug"/>
    <property type="match status" value="1"/>
</dbReference>
<feature type="signal peptide" evidence="12">
    <location>
        <begin position="1"/>
        <end position="22"/>
    </location>
</feature>
<evidence type="ECO:0000313" key="15">
    <source>
        <dbReference type="EMBL" id="RXK58994.1"/>
    </source>
</evidence>
<evidence type="ECO:0000256" key="2">
    <source>
        <dbReference type="ARBA" id="ARBA00022448"/>
    </source>
</evidence>
<dbReference type="EMBL" id="SDHW01000005">
    <property type="protein sequence ID" value="RXK58994.1"/>
    <property type="molecule type" value="Genomic_DNA"/>
</dbReference>
<sequence length="642" mass="71703">MKLQKLSLMSLALLGVFSGSNAQEKEIELDPITITASLTPVSASKTGRNILIIKGDVLQKLPVQSIDELLRYVPGVEVQSRGPMGAQGDITIRGGTFQQVLVILDGIRLNDPLTGHFNAYIPISPAEIDRIEILKGASSAIYGTEAVGGVVHIISKTFANKKQNNGHKINAQLTAGDYGLFNTQAGFSMHQKNTTASVGLLTNNAKGQALRGTKGYFNLTTISASVKQQLNENTSIAYRFGYDDRDFNAQNFYTTFLSDTATEAVVSRWHHVKLQHQKNKHRFSFDAGYKQADDVYRFNKLGTANSNHSSLLQGLALYDYSINDKATITAGTQFISRKIESNDRGNHEVSNAGAFVVLNQKIGENFQLNPAVRVDWNERSGWEFIPQLNASYRYESLLLRGSIGRTTRDADFTERFNNYNKTGLKSGRIGNPDLSSETSLSYEFGADYFLSPDLKVSVTWFERFQDDMIDYVSTTYANMPRKTNLDPTPSNTYLLASNISKVNTTGIETDVQYNHKFNEQHSLSGGIGFIWMRSRSNNGVPSLYISNHAKELLTFNAMYRYKKIGIGLNGLYKNRKPQNIAAPFVPISKDYFLLNTRVDLFLLKDKLSVFVQADNIFNRRYSDLLGSFMPQRWVMGGVKVNL</sequence>
<dbReference type="Proteomes" id="UP000290204">
    <property type="component" value="Unassembled WGS sequence"/>
</dbReference>
<protein>
    <submittedName>
        <fullName evidence="15">TonB-dependent receptor</fullName>
    </submittedName>
</protein>
<proteinExistence type="inferred from homology"/>
<keyword evidence="7 10" id="KW-0472">Membrane</keyword>
<dbReference type="PANTHER" id="PTHR30069:SF29">
    <property type="entry name" value="HEMOGLOBIN AND HEMOGLOBIN-HAPTOGLOBIN-BINDING PROTEIN 1-RELATED"/>
    <property type="match status" value="1"/>
</dbReference>
<keyword evidence="16" id="KW-1185">Reference proteome</keyword>
<dbReference type="Pfam" id="PF00593">
    <property type="entry name" value="TonB_dep_Rec_b-barrel"/>
    <property type="match status" value="1"/>
</dbReference>
<dbReference type="InterPro" id="IPR039426">
    <property type="entry name" value="TonB-dep_rcpt-like"/>
</dbReference>
<dbReference type="GO" id="GO:0009279">
    <property type="term" value="C:cell outer membrane"/>
    <property type="evidence" value="ECO:0007669"/>
    <property type="project" value="UniProtKB-SubCell"/>
</dbReference>
<feature type="domain" description="TonB-dependent receptor plug" evidence="14">
    <location>
        <begin position="44"/>
        <end position="150"/>
    </location>
</feature>
<evidence type="ECO:0000259" key="13">
    <source>
        <dbReference type="Pfam" id="PF00593"/>
    </source>
</evidence>
<dbReference type="InterPro" id="IPR037066">
    <property type="entry name" value="Plug_dom_sf"/>
</dbReference>
<dbReference type="GO" id="GO:0015344">
    <property type="term" value="F:siderophore uptake transmembrane transporter activity"/>
    <property type="evidence" value="ECO:0007669"/>
    <property type="project" value="TreeGrafter"/>
</dbReference>
<evidence type="ECO:0000256" key="10">
    <source>
        <dbReference type="PROSITE-ProRule" id="PRU01360"/>
    </source>
</evidence>
<dbReference type="RefSeq" id="WP_129132050.1">
    <property type="nucleotide sequence ID" value="NZ_SDHW01000005.1"/>
</dbReference>
<dbReference type="AlphaFoldDB" id="A0A4Q1CG37"/>
<comment type="caution">
    <text evidence="15">The sequence shown here is derived from an EMBL/GenBank/DDBJ whole genome shotgun (WGS) entry which is preliminary data.</text>
</comment>
<evidence type="ECO:0000256" key="3">
    <source>
        <dbReference type="ARBA" id="ARBA00022452"/>
    </source>
</evidence>
<dbReference type="PROSITE" id="PS52016">
    <property type="entry name" value="TONB_DEPENDENT_REC_3"/>
    <property type="match status" value="1"/>
</dbReference>
<dbReference type="SUPFAM" id="SSF56935">
    <property type="entry name" value="Porins"/>
    <property type="match status" value="1"/>
</dbReference>
<gene>
    <name evidence="15" type="ORF">ESA94_16560</name>
</gene>
<dbReference type="InterPro" id="IPR036942">
    <property type="entry name" value="Beta-barrel_TonB_sf"/>
</dbReference>
<evidence type="ECO:0000256" key="11">
    <source>
        <dbReference type="RuleBase" id="RU003357"/>
    </source>
</evidence>
<evidence type="ECO:0000256" key="7">
    <source>
        <dbReference type="ARBA" id="ARBA00023136"/>
    </source>
</evidence>
<keyword evidence="8 15" id="KW-0675">Receptor</keyword>
<comment type="similarity">
    <text evidence="10 11">Belongs to the TonB-dependent receptor family.</text>
</comment>